<dbReference type="EMBL" id="QSQR01000006">
    <property type="protein sequence ID" value="RGK46222.1"/>
    <property type="molecule type" value="Genomic_DNA"/>
</dbReference>
<dbReference type="Proteomes" id="UP000260790">
    <property type="component" value="Unassembled WGS sequence"/>
</dbReference>
<reference evidence="8 9" key="1">
    <citation type="submission" date="2018-08" db="EMBL/GenBank/DDBJ databases">
        <title>A genome reference for cultivated species of the human gut microbiota.</title>
        <authorList>
            <person name="Zou Y."/>
            <person name="Xue W."/>
            <person name="Luo G."/>
        </authorList>
    </citation>
    <scope>NUCLEOTIDE SEQUENCE [LARGE SCALE GENOMIC DNA]</scope>
    <source>
        <strain evidence="8 9">TF10-9AT</strain>
    </source>
</reference>
<evidence type="ECO:0000256" key="1">
    <source>
        <dbReference type="ARBA" id="ARBA00007150"/>
    </source>
</evidence>
<comment type="function">
    <text evidence="7">Catalyzes the transfer of the diacylglyceryl group from phosphatidylglycerol to the sulfhydryl group of the N-terminal cysteine of a prolipoprotein, the first step in the formation of mature lipoproteins.</text>
</comment>
<feature type="transmembrane region" description="Helical" evidence="7">
    <location>
        <begin position="97"/>
        <end position="116"/>
    </location>
</feature>
<dbReference type="UniPathway" id="UPA00664"/>
<protein>
    <recommendedName>
        <fullName evidence="7">Phosphatidylglycerol--prolipoprotein diacylglyceryl transferase</fullName>
        <ecNumber evidence="7">2.5.1.145</ecNumber>
    </recommendedName>
</protein>
<dbReference type="PROSITE" id="PS01311">
    <property type="entry name" value="LGT"/>
    <property type="match status" value="1"/>
</dbReference>
<dbReference type="NCBIfam" id="TIGR00544">
    <property type="entry name" value="lgt"/>
    <property type="match status" value="1"/>
</dbReference>
<comment type="caution">
    <text evidence="8">The sequence shown here is derived from an EMBL/GenBank/DDBJ whole genome shotgun (WGS) entry which is preliminary data.</text>
</comment>
<feature type="transmembrane region" description="Helical" evidence="7">
    <location>
        <begin position="23"/>
        <end position="42"/>
    </location>
</feature>
<dbReference type="PANTHER" id="PTHR30589">
    <property type="entry name" value="PROLIPOPROTEIN DIACYLGLYCERYL TRANSFERASE"/>
    <property type="match status" value="1"/>
</dbReference>
<evidence type="ECO:0000313" key="8">
    <source>
        <dbReference type="EMBL" id="RGK46222.1"/>
    </source>
</evidence>
<keyword evidence="6 7" id="KW-0472">Membrane</keyword>
<evidence type="ECO:0000256" key="2">
    <source>
        <dbReference type="ARBA" id="ARBA00022475"/>
    </source>
</evidence>
<dbReference type="HAMAP" id="MF_01147">
    <property type="entry name" value="Lgt"/>
    <property type="match status" value="1"/>
</dbReference>
<evidence type="ECO:0000256" key="4">
    <source>
        <dbReference type="ARBA" id="ARBA00022692"/>
    </source>
</evidence>
<evidence type="ECO:0000256" key="7">
    <source>
        <dbReference type="HAMAP-Rule" id="MF_01147"/>
    </source>
</evidence>
<dbReference type="AlphaFoldDB" id="A0A8B2YYP8"/>
<keyword evidence="4 7" id="KW-0812">Transmembrane</keyword>
<feature type="transmembrane region" description="Helical" evidence="7">
    <location>
        <begin position="212"/>
        <end position="230"/>
    </location>
</feature>
<dbReference type="GO" id="GO:0042158">
    <property type="term" value="P:lipoprotein biosynthetic process"/>
    <property type="evidence" value="ECO:0007669"/>
    <property type="project" value="UniProtKB-UniRule"/>
</dbReference>
<dbReference type="RefSeq" id="WP_117643300.1">
    <property type="nucleotide sequence ID" value="NZ_QSQR01000006.1"/>
</dbReference>
<dbReference type="GO" id="GO:0005886">
    <property type="term" value="C:plasma membrane"/>
    <property type="evidence" value="ECO:0007669"/>
    <property type="project" value="UniProtKB-SubCell"/>
</dbReference>
<evidence type="ECO:0000256" key="3">
    <source>
        <dbReference type="ARBA" id="ARBA00022679"/>
    </source>
</evidence>
<dbReference type="GO" id="GO:0008961">
    <property type="term" value="F:phosphatidylglycerol-prolipoprotein diacylglyceryl transferase activity"/>
    <property type="evidence" value="ECO:0007669"/>
    <property type="project" value="UniProtKB-UniRule"/>
</dbReference>
<accession>A0A8B2YYP8</accession>
<dbReference type="InterPro" id="IPR001640">
    <property type="entry name" value="Lgt"/>
</dbReference>
<feature type="transmembrane region" description="Helical" evidence="7">
    <location>
        <begin position="242"/>
        <end position="260"/>
    </location>
</feature>
<comment type="catalytic activity">
    <reaction evidence="7">
        <text>L-cysteinyl-[prolipoprotein] + a 1,2-diacyl-sn-glycero-3-phospho-(1'-sn-glycerol) = an S-1,2-diacyl-sn-glyceryl-L-cysteinyl-[prolipoprotein] + sn-glycerol 1-phosphate + H(+)</text>
        <dbReference type="Rhea" id="RHEA:56712"/>
        <dbReference type="Rhea" id="RHEA-COMP:14679"/>
        <dbReference type="Rhea" id="RHEA-COMP:14680"/>
        <dbReference type="ChEBI" id="CHEBI:15378"/>
        <dbReference type="ChEBI" id="CHEBI:29950"/>
        <dbReference type="ChEBI" id="CHEBI:57685"/>
        <dbReference type="ChEBI" id="CHEBI:64716"/>
        <dbReference type="ChEBI" id="CHEBI:140658"/>
        <dbReference type="EC" id="2.5.1.145"/>
    </reaction>
</comment>
<dbReference type="PANTHER" id="PTHR30589:SF0">
    <property type="entry name" value="PHOSPHATIDYLGLYCEROL--PROLIPOPROTEIN DIACYLGLYCERYL TRANSFERASE"/>
    <property type="match status" value="1"/>
</dbReference>
<comment type="pathway">
    <text evidence="7">Protein modification; lipoprotein biosynthesis (diacylglyceryl transfer).</text>
</comment>
<dbReference type="Pfam" id="PF01790">
    <property type="entry name" value="LGT"/>
    <property type="match status" value="1"/>
</dbReference>
<evidence type="ECO:0000313" key="9">
    <source>
        <dbReference type="Proteomes" id="UP000260790"/>
    </source>
</evidence>
<keyword evidence="3 7" id="KW-0808">Transferase</keyword>
<comment type="subcellular location">
    <subcellularLocation>
        <location evidence="7">Cell membrane</location>
        <topology evidence="7">Multi-pass membrane protein</topology>
    </subcellularLocation>
</comment>
<evidence type="ECO:0000256" key="5">
    <source>
        <dbReference type="ARBA" id="ARBA00022989"/>
    </source>
</evidence>
<comment type="similarity">
    <text evidence="1 7">Belongs to the Lgt family.</text>
</comment>
<gene>
    <name evidence="7" type="primary">lgt</name>
    <name evidence="8" type="ORF">DXD09_06665</name>
</gene>
<dbReference type="EC" id="2.5.1.145" evidence="7"/>
<feature type="transmembrane region" description="Helical" evidence="7">
    <location>
        <begin position="54"/>
        <end position="77"/>
    </location>
</feature>
<evidence type="ECO:0000256" key="6">
    <source>
        <dbReference type="ARBA" id="ARBA00023136"/>
    </source>
</evidence>
<name>A0A8B2YYP8_9LACO</name>
<keyword evidence="5 7" id="KW-1133">Transmembrane helix</keyword>
<keyword evidence="2 7" id="KW-1003">Cell membrane</keyword>
<sequence length="279" mass="32422">MRELGLFLGEIDPIALKLGPIAVHWYGVIIGIAVLLALYLSIKEGERRGIQEDNFYDFLIVALPVAIICARIYYVVFEWNYYVSNPAEIIRIWDGGIAIYGGLIGAVLTLIIFCRVKKLSPWLFMDVMAPTVIMAQGIGRWGNFFNQEAHGVQTTRAFLERLCLPDFIINQMKIDGIYYQPTFLYESIWDLLGFGILMCLRHKNHLFKRGEVVLSYVIWYSFGRFFIEGMRTDSLMLGPLRVSQWLSVFLFFFGIGLILYRRYWHPHNPWYLDGNVDYD</sequence>
<proteinExistence type="inferred from homology"/>
<feature type="binding site" evidence="7">
    <location>
        <position position="140"/>
    </location>
    <ligand>
        <name>a 1,2-diacyl-sn-glycero-3-phospho-(1'-sn-glycerol)</name>
        <dbReference type="ChEBI" id="CHEBI:64716"/>
    </ligand>
</feature>
<keyword evidence="8" id="KW-0449">Lipoprotein</keyword>
<organism evidence="8 9">
    <name type="scientific">Ligilactobacillus ruminis</name>
    <dbReference type="NCBI Taxonomy" id="1623"/>
    <lineage>
        <taxon>Bacteria</taxon>
        <taxon>Bacillati</taxon>
        <taxon>Bacillota</taxon>
        <taxon>Bacilli</taxon>
        <taxon>Lactobacillales</taxon>
        <taxon>Lactobacillaceae</taxon>
        <taxon>Ligilactobacillus</taxon>
    </lineage>
</organism>